<dbReference type="Gene3D" id="3.30.40.10">
    <property type="entry name" value="Zinc/RING finger domain, C3HC4 (zinc finger)"/>
    <property type="match status" value="1"/>
</dbReference>
<evidence type="ECO:0000256" key="4">
    <source>
        <dbReference type="ARBA" id="ARBA00022703"/>
    </source>
</evidence>
<keyword evidence="7" id="KW-0832">Ubl conjugation</keyword>
<keyword evidence="5 9" id="KW-0479">Metal-binding</keyword>
<evidence type="ECO:0000256" key="8">
    <source>
        <dbReference type="ARBA" id="ARBA00023054"/>
    </source>
</evidence>
<keyword evidence="5 9" id="KW-0863">Zinc-finger</keyword>
<evidence type="ECO:0000256" key="9">
    <source>
        <dbReference type="PROSITE-ProRule" id="PRU00175"/>
    </source>
</evidence>
<evidence type="ECO:0008006" key="15">
    <source>
        <dbReference type="Google" id="ProtNLM"/>
    </source>
</evidence>
<dbReference type="GO" id="GO:0008270">
    <property type="term" value="F:zinc ion binding"/>
    <property type="evidence" value="ECO:0007669"/>
    <property type="project" value="UniProtKB-KW"/>
</dbReference>
<comment type="caution">
    <text evidence="12">The sequence shown here is derived from an EMBL/GenBank/DDBJ whole genome shotgun (WGS) entry which is preliminary data.</text>
</comment>
<dbReference type="InterPro" id="IPR008974">
    <property type="entry name" value="TRAF-like"/>
</dbReference>
<proteinExistence type="predicted"/>
<sequence length="629" mass="73010">MHNSLRFLFQFSDNAHIPQPKLELVKNECHHRKCGYETYNTDSVAKKYICPICELVLRSPVQLISCGHRLCKESIVFQVETTCPVCSETTPNDKIMLDKGFQREMMELIVICKEKDNGCNWNGALKGYQDHLDKKHITIHNCEHCNENFSTKYELDDHQQKSCTKILISCQLAEHGCSKKRFLQSDLGAHYLTELHQTCLQSVLVKIMELIQSRFNGTDMAVRNSASELFNLTSLMSTADTTSVSTNSAINYFYSQLQQLYETLTTVTKNFQPLNEDSIRLSTESLRRQNLLQACQNEINLIKQSKAEIDSYIVGLGPNHEILQHELDSVKQKVEDLQYISYDGTFTWKISNVAENMGDAQSERQTSIYSPAFYSSPTGYKMCIRLYLHGDGNARRTHMSLFFLIMRGPFDAILKWPFNFKVTFCLYDQSGQQRHIIDSFRPDTKSNSFQRPRSEMNIASGIPQFFPLPMILQDDNNYIKDDTMYIKCLIDFGDISKIILPFALSLNPALPHHVQRHMIRVKERPLQKKEDCNPTRSRDFLLQGLEATYHQVLQDRVTRNYEILFDFVLGFLESMRSTLLGDLNMLSTDRDDSRWCTARAYLFLWCQTSIYYSLSLQAFYRLWRVVFHK</sequence>
<feature type="non-terminal residue" evidence="12">
    <location>
        <position position="629"/>
    </location>
</feature>
<protein>
    <recommendedName>
        <fullName evidence="15">TNF receptor-associated factor</fullName>
    </recommendedName>
</protein>
<evidence type="ECO:0000313" key="12">
    <source>
        <dbReference type="EMBL" id="CAF1173049.1"/>
    </source>
</evidence>
<dbReference type="GO" id="GO:0043122">
    <property type="term" value="P:regulation of canonical NF-kappaB signal transduction"/>
    <property type="evidence" value="ECO:0007669"/>
    <property type="project" value="TreeGrafter"/>
</dbReference>
<evidence type="ECO:0000256" key="2">
    <source>
        <dbReference type="ARBA" id="ARBA00022490"/>
    </source>
</evidence>
<keyword evidence="8" id="KW-0175">Coiled coil</keyword>
<dbReference type="SUPFAM" id="SSF49599">
    <property type="entry name" value="TRAF domain-like"/>
    <property type="match status" value="1"/>
</dbReference>
<accession>A0A814UEI7</accession>
<keyword evidence="14" id="KW-1185">Reference proteome</keyword>
<dbReference type="GO" id="GO:0005737">
    <property type="term" value="C:cytoplasm"/>
    <property type="evidence" value="ECO:0007669"/>
    <property type="project" value="UniProtKB-SubCell"/>
</dbReference>
<evidence type="ECO:0000259" key="10">
    <source>
        <dbReference type="PROSITE" id="PS50089"/>
    </source>
</evidence>
<feature type="domain" description="MATH" evidence="11">
    <location>
        <begin position="343"/>
        <end position="490"/>
    </location>
</feature>
<evidence type="ECO:0000256" key="1">
    <source>
        <dbReference type="ARBA" id="ARBA00004496"/>
    </source>
</evidence>
<reference evidence="12" key="1">
    <citation type="submission" date="2021-02" db="EMBL/GenBank/DDBJ databases">
        <authorList>
            <person name="Nowell W R."/>
        </authorList>
    </citation>
    <scope>NUCLEOTIDE SEQUENCE</scope>
</reference>
<dbReference type="Proteomes" id="UP000663829">
    <property type="component" value="Unassembled WGS sequence"/>
</dbReference>
<dbReference type="Pfam" id="PF21355">
    <property type="entry name" value="TRAF-mep_MATH"/>
    <property type="match status" value="1"/>
</dbReference>
<dbReference type="PANTHER" id="PTHR10131">
    <property type="entry name" value="TNF RECEPTOR ASSOCIATED FACTOR"/>
    <property type="match status" value="1"/>
</dbReference>
<dbReference type="Gene3D" id="2.60.210.10">
    <property type="entry name" value="Apoptosis, Tumor Necrosis Factor Receptor Associated Protein 2, Chain A"/>
    <property type="match status" value="1"/>
</dbReference>
<dbReference type="PROSITE" id="PS50089">
    <property type="entry name" value="ZF_RING_2"/>
    <property type="match status" value="1"/>
</dbReference>
<evidence type="ECO:0000259" key="11">
    <source>
        <dbReference type="PROSITE" id="PS50144"/>
    </source>
</evidence>
<evidence type="ECO:0000256" key="6">
    <source>
        <dbReference type="ARBA" id="ARBA00022833"/>
    </source>
</evidence>
<dbReference type="SMART" id="SM00061">
    <property type="entry name" value="MATH"/>
    <property type="match status" value="1"/>
</dbReference>
<dbReference type="EMBL" id="CAJOBC010007587">
    <property type="protein sequence ID" value="CAF3936937.1"/>
    <property type="molecule type" value="Genomic_DNA"/>
</dbReference>
<dbReference type="InterPro" id="IPR013083">
    <property type="entry name" value="Znf_RING/FYVE/PHD"/>
</dbReference>
<evidence type="ECO:0000256" key="5">
    <source>
        <dbReference type="ARBA" id="ARBA00022771"/>
    </source>
</evidence>
<evidence type="ECO:0000256" key="7">
    <source>
        <dbReference type="ARBA" id="ARBA00022843"/>
    </source>
</evidence>
<dbReference type="PANTHER" id="PTHR10131:SF138">
    <property type="entry name" value="RE66324P"/>
    <property type="match status" value="1"/>
</dbReference>
<dbReference type="Proteomes" id="UP000681722">
    <property type="component" value="Unassembled WGS sequence"/>
</dbReference>
<gene>
    <name evidence="12" type="ORF">GPM918_LOCUS22289</name>
    <name evidence="13" type="ORF">SRO942_LOCUS22287</name>
</gene>
<keyword evidence="3" id="KW-1017">Isopeptide bond</keyword>
<keyword evidence="6" id="KW-0862">Zinc</keyword>
<evidence type="ECO:0000256" key="3">
    <source>
        <dbReference type="ARBA" id="ARBA00022499"/>
    </source>
</evidence>
<dbReference type="EMBL" id="CAJNOQ010007587">
    <property type="protein sequence ID" value="CAF1173049.1"/>
    <property type="molecule type" value="Genomic_DNA"/>
</dbReference>
<dbReference type="InterPro" id="IPR002083">
    <property type="entry name" value="MATH/TRAF_dom"/>
</dbReference>
<keyword evidence="2" id="KW-0963">Cytoplasm</keyword>
<evidence type="ECO:0000313" key="14">
    <source>
        <dbReference type="Proteomes" id="UP000663829"/>
    </source>
</evidence>
<comment type="subcellular location">
    <subcellularLocation>
        <location evidence="1">Cytoplasm</location>
    </subcellularLocation>
</comment>
<dbReference type="GO" id="GO:0005164">
    <property type="term" value="F:tumor necrosis factor receptor binding"/>
    <property type="evidence" value="ECO:0007669"/>
    <property type="project" value="TreeGrafter"/>
</dbReference>
<dbReference type="SMART" id="SM00184">
    <property type="entry name" value="RING"/>
    <property type="match status" value="1"/>
</dbReference>
<dbReference type="PROSITE" id="PS50144">
    <property type="entry name" value="MATH"/>
    <property type="match status" value="1"/>
</dbReference>
<evidence type="ECO:0000313" key="13">
    <source>
        <dbReference type="EMBL" id="CAF3936937.1"/>
    </source>
</evidence>
<dbReference type="SUPFAM" id="SSF57850">
    <property type="entry name" value="RING/U-box"/>
    <property type="match status" value="1"/>
</dbReference>
<dbReference type="InterPro" id="IPR001841">
    <property type="entry name" value="Znf_RING"/>
</dbReference>
<dbReference type="InterPro" id="IPR049342">
    <property type="entry name" value="TRAF1-6_MATH_dom"/>
</dbReference>
<name>A0A814UEI7_9BILA</name>
<feature type="domain" description="RING-type" evidence="10">
    <location>
        <begin position="50"/>
        <end position="87"/>
    </location>
</feature>
<dbReference type="AlphaFoldDB" id="A0A814UEI7"/>
<dbReference type="OrthoDB" id="6499288at2759"/>
<dbReference type="GO" id="GO:0009898">
    <property type="term" value="C:cytoplasmic side of plasma membrane"/>
    <property type="evidence" value="ECO:0007669"/>
    <property type="project" value="TreeGrafter"/>
</dbReference>
<dbReference type="GO" id="GO:0006915">
    <property type="term" value="P:apoptotic process"/>
    <property type="evidence" value="ECO:0007669"/>
    <property type="project" value="UniProtKB-KW"/>
</dbReference>
<keyword evidence="4" id="KW-0053">Apoptosis</keyword>
<organism evidence="12 14">
    <name type="scientific">Didymodactylos carnosus</name>
    <dbReference type="NCBI Taxonomy" id="1234261"/>
    <lineage>
        <taxon>Eukaryota</taxon>
        <taxon>Metazoa</taxon>
        <taxon>Spiralia</taxon>
        <taxon>Gnathifera</taxon>
        <taxon>Rotifera</taxon>
        <taxon>Eurotatoria</taxon>
        <taxon>Bdelloidea</taxon>
        <taxon>Philodinida</taxon>
        <taxon>Philodinidae</taxon>
        <taxon>Didymodactylos</taxon>
    </lineage>
</organism>
<dbReference type="FunFam" id="2.60.210.10:FF:000001">
    <property type="entry name" value="TNF receptor-associated factor"/>
    <property type="match status" value="1"/>
</dbReference>